<keyword evidence="3" id="KW-0520">NAD</keyword>
<gene>
    <name evidence="4" type="ORF">S01H4_44310</name>
</gene>
<protein>
    <recommendedName>
        <fullName evidence="5">4-hydroxythreonine-4-phosphate dehydrogenase</fullName>
    </recommendedName>
</protein>
<evidence type="ECO:0000256" key="1">
    <source>
        <dbReference type="ARBA" id="ARBA00022723"/>
    </source>
</evidence>
<dbReference type="GO" id="GO:0008615">
    <property type="term" value="P:pyridoxine biosynthetic process"/>
    <property type="evidence" value="ECO:0007669"/>
    <property type="project" value="TreeGrafter"/>
</dbReference>
<feature type="non-terminal residue" evidence="4">
    <location>
        <position position="1"/>
    </location>
</feature>
<evidence type="ECO:0000256" key="3">
    <source>
        <dbReference type="ARBA" id="ARBA00023027"/>
    </source>
</evidence>
<dbReference type="GO" id="GO:0046872">
    <property type="term" value="F:metal ion binding"/>
    <property type="evidence" value="ECO:0007669"/>
    <property type="project" value="UniProtKB-KW"/>
</dbReference>
<keyword evidence="2" id="KW-0560">Oxidoreductase</keyword>
<dbReference type="EMBL" id="BART01024554">
    <property type="protein sequence ID" value="GAG90885.1"/>
    <property type="molecule type" value="Genomic_DNA"/>
</dbReference>
<dbReference type="NCBIfam" id="TIGR00557">
    <property type="entry name" value="pdxA"/>
    <property type="match status" value="1"/>
</dbReference>
<dbReference type="SUPFAM" id="SSF53659">
    <property type="entry name" value="Isocitrate/Isopropylmalate dehydrogenase-like"/>
    <property type="match status" value="1"/>
</dbReference>
<accession>X1B705</accession>
<keyword evidence="1" id="KW-0479">Metal-binding</keyword>
<dbReference type="PANTHER" id="PTHR30004">
    <property type="entry name" value="4-HYDROXYTHREONINE-4-PHOSPHATE DEHYDROGENASE"/>
    <property type="match status" value="1"/>
</dbReference>
<dbReference type="InterPro" id="IPR005255">
    <property type="entry name" value="PdxA_fam"/>
</dbReference>
<reference evidence="4" key="1">
    <citation type="journal article" date="2014" name="Front. Microbiol.">
        <title>High frequency of phylogenetically diverse reductive dehalogenase-homologous genes in deep subseafloor sedimentary metagenomes.</title>
        <authorList>
            <person name="Kawai M."/>
            <person name="Futagami T."/>
            <person name="Toyoda A."/>
            <person name="Takaki Y."/>
            <person name="Nishi S."/>
            <person name="Hori S."/>
            <person name="Arai W."/>
            <person name="Tsubouchi T."/>
            <person name="Morono Y."/>
            <person name="Uchiyama I."/>
            <person name="Ito T."/>
            <person name="Fujiyama A."/>
            <person name="Inagaki F."/>
            <person name="Takami H."/>
        </authorList>
    </citation>
    <scope>NUCLEOTIDE SEQUENCE</scope>
    <source>
        <strain evidence="4">Expedition CK06-06</strain>
    </source>
</reference>
<evidence type="ECO:0000256" key="2">
    <source>
        <dbReference type="ARBA" id="ARBA00023002"/>
    </source>
</evidence>
<dbReference type="AlphaFoldDB" id="X1B705"/>
<sequence>YVLETLKAANEGCVSGKYRALVTGPVHKAIIHNAGTPFQGHTQYFAQQTNSQVLMFFVCKTMKVALATTHIPLNQVAKQIDESLITQCITILSQGLSKYFSVDNPTILVTGINPHAGEDGTLGDEEQVMLKPTLDSLRKAGHEIIGPVPADTAFTAKYLQQADAILAMYHDQALPVVKAQGFGEAVNVTLGLPYLRTSVDHGTALDLAGTGQANHSSLKHAVQLALELTS</sequence>
<dbReference type="Gene3D" id="3.40.718.10">
    <property type="entry name" value="Isopropylmalate Dehydrogenase"/>
    <property type="match status" value="1"/>
</dbReference>
<evidence type="ECO:0000313" key="4">
    <source>
        <dbReference type="EMBL" id="GAG90885.1"/>
    </source>
</evidence>
<name>X1B705_9ZZZZ</name>
<comment type="caution">
    <text evidence="4">The sequence shown here is derived from an EMBL/GenBank/DDBJ whole genome shotgun (WGS) entry which is preliminary data.</text>
</comment>
<dbReference type="GO" id="GO:0042823">
    <property type="term" value="P:pyridoxal phosphate biosynthetic process"/>
    <property type="evidence" value="ECO:0007669"/>
    <property type="project" value="TreeGrafter"/>
</dbReference>
<proteinExistence type="predicted"/>
<dbReference type="PANTHER" id="PTHR30004:SF5">
    <property type="entry name" value="4-HYDROXYTHREONINE-4-PHOSPHATE DEHYDROGENASE"/>
    <property type="match status" value="1"/>
</dbReference>
<organism evidence="4">
    <name type="scientific">marine sediment metagenome</name>
    <dbReference type="NCBI Taxonomy" id="412755"/>
    <lineage>
        <taxon>unclassified sequences</taxon>
        <taxon>metagenomes</taxon>
        <taxon>ecological metagenomes</taxon>
    </lineage>
</organism>
<dbReference type="Pfam" id="PF04166">
    <property type="entry name" value="PdxA"/>
    <property type="match status" value="1"/>
</dbReference>
<dbReference type="GO" id="GO:0050570">
    <property type="term" value="F:4-hydroxythreonine-4-phosphate dehydrogenase activity"/>
    <property type="evidence" value="ECO:0007669"/>
    <property type="project" value="TreeGrafter"/>
</dbReference>
<evidence type="ECO:0008006" key="5">
    <source>
        <dbReference type="Google" id="ProtNLM"/>
    </source>
</evidence>
<dbReference type="GO" id="GO:0051287">
    <property type="term" value="F:NAD binding"/>
    <property type="evidence" value="ECO:0007669"/>
    <property type="project" value="InterPro"/>
</dbReference>